<dbReference type="InterPro" id="IPR036788">
    <property type="entry name" value="T_IF-3_C_sf"/>
</dbReference>
<comment type="similarity">
    <text evidence="1 4">Belongs to the IF-3 family.</text>
</comment>
<feature type="domain" description="Translation initiation factor 3 N-terminal" evidence="8">
    <location>
        <begin position="8"/>
        <end position="81"/>
    </location>
</feature>
<dbReference type="eggNOG" id="COG0290">
    <property type="taxonomic scope" value="Bacteria"/>
</dbReference>
<gene>
    <name evidence="4 9" type="primary">infC</name>
    <name evidence="9" type="ordered locus">MMOB6290</name>
</gene>
<evidence type="ECO:0000256" key="4">
    <source>
        <dbReference type="HAMAP-Rule" id="MF_00080"/>
    </source>
</evidence>
<dbReference type="Pfam" id="PF05198">
    <property type="entry name" value="IF3_N"/>
    <property type="match status" value="1"/>
</dbReference>
<dbReference type="PANTHER" id="PTHR10938">
    <property type="entry name" value="TRANSLATION INITIATION FACTOR IF-3"/>
    <property type="match status" value="1"/>
</dbReference>
<dbReference type="GO" id="GO:0032790">
    <property type="term" value="P:ribosome disassembly"/>
    <property type="evidence" value="ECO:0007669"/>
    <property type="project" value="TreeGrafter"/>
</dbReference>
<dbReference type="KEGG" id="mmo:MMOB6290"/>
<dbReference type="HOGENOM" id="CLU_054919_3_2_14"/>
<comment type="subunit">
    <text evidence="4">Monomer.</text>
</comment>
<dbReference type="OrthoDB" id="9806014at2"/>
<dbReference type="NCBIfam" id="TIGR00168">
    <property type="entry name" value="infC"/>
    <property type="match status" value="1"/>
</dbReference>
<dbReference type="Gene3D" id="3.10.20.80">
    <property type="entry name" value="Translation initiation factor 3 (IF-3), N-terminal domain"/>
    <property type="match status" value="1"/>
</dbReference>
<proteinExistence type="inferred from homology"/>
<dbReference type="SUPFAM" id="SSF54364">
    <property type="entry name" value="Translation initiation factor IF3, N-terminal domain"/>
    <property type="match status" value="1"/>
</dbReference>
<dbReference type="GO" id="GO:0043022">
    <property type="term" value="F:ribosome binding"/>
    <property type="evidence" value="ECO:0007669"/>
    <property type="project" value="TreeGrafter"/>
</dbReference>
<dbReference type="Gene3D" id="3.30.110.10">
    <property type="entry name" value="Translation initiation factor 3 (IF-3), C-terminal domain"/>
    <property type="match status" value="1"/>
</dbReference>
<keyword evidence="10" id="KW-1185">Reference proteome</keyword>
<dbReference type="SUPFAM" id="SSF55200">
    <property type="entry name" value="Translation initiation factor IF3, C-terminal domain"/>
    <property type="match status" value="1"/>
</dbReference>
<dbReference type="STRING" id="267748.MMOB6290"/>
<evidence type="ECO:0000313" key="9">
    <source>
        <dbReference type="EMBL" id="AAT28115.1"/>
    </source>
</evidence>
<evidence type="ECO:0000256" key="5">
    <source>
        <dbReference type="NCBIfam" id="TIGR00168"/>
    </source>
</evidence>
<accession>Q6KH16</accession>
<dbReference type="AlphaFoldDB" id="Q6KH16"/>
<dbReference type="InterPro" id="IPR019815">
    <property type="entry name" value="Translation_initiation_fac_3_C"/>
</dbReference>
<feature type="region of interest" description="Disordered" evidence="6">
    <location>
        <begin position="187"/>
        <end position="214"/>
    </location>
</feature>
<evidence type="ECO:0000256" key="2">
    <source>
        <dbReference type="ARBA" id="ARBA00022540"/>
    </source>
</evidence>
<feature type="compositionally biased region" description="Acidic residues" evidence="6">
    <location>
        <begin position="194"/>
        <end position="214"/>
    </location>
</feature>
<keyword evidence="2 4" id="KW-0396">Initiation factor</keyword>
<sequence length="214" mass="24833">MPKPEHYINENIPFKKVFVVDSNNEKLGVLTKQEALDKAKAENLDLVLISVGKSEKGEPRPIVRILDYGLFKYDRKKKQKELKEKQTIIENREIRLTPNIGDHDIKFKAKKAREFLMNGDRLKISLKFRGREKTRQELGHETLEKFIALLDDIAQVTKEATFTGGKFLDVFLQQDKKKAAKFLKENKNINKLDNEEDNDGKEQNEAEEGFSEEN</sequence>
<dbReference type="PANTHER" id="PTHR10938:SF0">
    <property type="entry name" value="TRANSLATION INITIATION FACTOR IF-3, MITOCHONDRIAL"/>
    <property type="match status" value="1"/>
</dbReference>
<evidence type="ECO:0000256" key="3">
    <source>
        <dbReference type="ARBA" id="ARBA00022917"/>
    </source>
</evidence>
<keyword evidence="3 4" id="KW-0648">Protein biosynthesis</keyword>
<dbReference type="InterPro" id="IPR001288">
    <property type="entry name" value="Translation_initiation_fac_3"/>
</dbReference>
<reference evidence="9 10" key="1">
    <citation type="journal article" date="2004" name="Genome Res.">
        <title>The complete genome and proteome of Mycoplasma mobile.</title>
        <authorList>
            <person name="Jaffe J.D."/>
            <person name="Stange-Thomann N."/>
            <person name="Smith C."/>
            <person name="DeCaprio D."/>
            <person name="Fisher S."/>
            <person name="Butler J."/>
            <person name="Calvo S."/>
            <person name="Elkins T."/>
            <person name="FitzGerald M.G."/>
            <person name="Hafez N."/>
            <person name="Kodira C.D."/>
            <person name="Major J."/>
            <person name="Wang S."/>
            <person name="Wilkinson J."/>
            <person name="Nicol R."/>
            <person name="Nusbaum C."/>
            <person name="Birren B."/>
            <person name="Berg H.C."/>
            <person name="Church G.M."/>
        </authorList>
    </citation>
    <scope>NUCLEOTIDE SEQUENCE [LARGE SCALE GENOMIC DNA]</scope>
    <source>
        <strain evidence="10">ATCC 43663 / 163K / NCTC 11711</strain>
    </source>
</reference>
<evidence type="ECO:0000313" key="10">
    <source>
        <dbReference type="Proteomes" id="UP000009072"/>
    </source>
</evidence>
<dbReference type="Pfam" id="PF00707">
    <property type="entry name" value="IF3_C"/>
    <property type="match status" value="1"/>
</dbReference>
<dbReference type="GO" id="GO:0005829">
    <property type="term" value="C:cytosol"/>
    <property type="evidence" value="ECO:0007669"/>
    <property type="project" value="TreeGrafter"/>
</dbReference>
<dbReference type="GO" id="GO:0003743">
    <property type="term" value="F:translation initiation factor activity"/>
    <property type="evidence" value="ECO:0007669"/>
    <property type="project" value="UniProtKB-UniRule"/>
</dbReference>
<protein>
    <recommendedName>
        <fullName evidence="4 5">Translation initiation factor IF-3</fullName>
    </recommendedName>
</protein>
<dbReference type="HAMAP" id="MF_00080">
    <property type="entry name" value="IF_3"/>
    <property type="match status" value="1"/>
</dbReference>
<comment type="function">
    <text evidence="4">IF-3 binds to the 30S ribosomal subunit and shifts the equilibrium between 70S ribosomes and their 50S and 30S subunits in favor of the free subunits, thus enhancing the availability of 30S subunits on which protein synthesis initiation begins.</text>
</comment>
<keyword evidence="4" id="KW-0963">Cytoplasm</keyword>
<evidence type="ECO:0000256" key="1">
    <source>
        <dbReference type="ARBA" id="ARBA00005439"/>
    </source>
</evidence>
<dbReference type="RefSeq" id="WP_011265149.1">
    <property type="nucleotide sequence ID" value="NC_006908.1"/>
</dbReference>
<feature type="domain" description="Translation initiation factor 3 C-terminal" evidence="7">
    <location>
        <begin position="89"/>
        <end position="172"/>
    </location>
</feature>
<dbReference type="InterPro" id="IPR019814">
    <property type="entry name" value="Translation_initiation_fac_3_N"/>
</dbReference>
<dbReference type="GO" id="GO:0016020">
    <property type="term" value="C:membrane"/>
    <property type="evidence" value="ECO:0007669"/>
    <property type="project" value="TreeGrafter"/>
</dbReference>
<comment type="subcellular location">
    <subcellularLocation>
        <location evidence="4">Cytoplasm</location>
    </subcellularLocation>
</comment>
<name>Q6KH16_MYCM1</name>
<evidence type="ECO:0000259" key="8">
    <source>
        <dbReference type="Pfam" id="PF05198"/>
    </source>
</evidence>
<evidence type="ECO:0000256" key="6">
    <source>
        <dbReference type="SAM" id="MobiDB-lite"/>
    </source>
</evidence>
<organism evidence="9 10">
    <name type="scientific">Mycoplasma mobile (strain ATCC 43663 / 163K / NCTC 11711)</name>
    <name type="common">Mesomycoplasma mobile</name>
    <dbReference type="NCBI Taxonomy" id="267748"/>
    <lineage>
        <taxon>Bacteria</taxon>
        <taxon>Bacillati</taxon>
        <taxon>Mycoplasmatota</taxon>
        <taxon>Mycoplasmoidales</taxon>
        <taxon>Metamycoplasmataceae</taxon>
        <taxon>Mesomycoplasma</taxon>
    </lineage>
</organism>
<evidence type="ECO:0000259" key="7">
    <source>
        <dbReference type="Pfam" id="PF00707"/>
    </source>
</evidence>
<dbReference type="EMBL" id="AE017308">
    <property type="protein sequence ID" value="AAT28115.1"/>
    <property type="molecule type" value="Genomic_DNA"/>
</dbReference>
<dbReference type="Proteomes" id="UP000009072">
    <property type="component" value="Chromosome"/>
</dbReference>
<dbReference type="InterPro" id="IPR036787">
    <property type="entry name" value="T_IF-3_N_sf"/>
</dbReference>